<evidence type="ECO:0000313" key="15">
    <source>
        <dbReference type="EnsemblPlants" id="OBART06G04230.1"/>
    </source>
</evidence>
<comment type="subcellular location">
    <subcellularLocation>
        <location evidence="2">Endoplasmic reticulum lumen</location>
    </subcellularLocation>
</comment>
<keyword evidence="8" id="KW-1015">Disulfide bond</keyword>
<dbReference type="CDD" id="cd02961">
    <property type="entry name" value="PDI_a_family"/>
    <property type="match status" value="1"/>
</dbReference>
<sequence length="560" mass="62260">MRARRVLAAAVAALLLLFAVVAVARLDLDDEGDDSEVLDELLAVDEEEERGELGGGGEAAAAEAVRRAQSMVLVLDNDNARRAVEENAEVLLLGYAPWCERSAQLMPRFAEAAAALRAMGSAVAFAKLDGERYPKAASAVGVKGFPTVLLFVNGTEHQFTGLHTKDAIVTWVRKKTGAPAIRIQSKDSAEEFLKKDQTFAVGLFKNCEGAEYEEFVKAATSENEVQFVETNDRNVAKILFPGIASEEQFLGLVKSEPEKFEKFNGAFEEKEIIQFVELNKFPLITVFTDLNSGKVYGSPIKLQVFTFAEAYDFEDLESMIQEVARGFKTKIMFIYVDTAEEKLAKPFLTLYGLEPEKPTVTAFDTSKGTKYLMEAEINAKNLQDFCLSLLEGTLPPYFRSEPVPEEKGPIEKVVGRTFDSSVLESPQNVFLEVPIISTYEILTLFFPRSYTLFYPKKVHAPWCVDCEAISKNVEKLAKHLNDLGQTNLKFARIDASVNEHPKLQINNYPTLLLYPAQDKSNPIKLSKKSNLKDMAKFIKEKLQIADVKTVAAGDNVKDEL</sequence>
<dbReference type="Proteomes" id="UP000026960">
    <property type="component" value="Chromosome 6"/>
</dbReference>
<dbReference type="PANTHER" id="PTHR18929:SF189">
    <property type="entry name" value="PROTEIN DISULFIDE ISOMERASE-LIKE 1-5-RELATED"/>
    <property type="match status" value="1"/>
</dbReference>
<evidence type="ECO:0000256" key="10">
    <source>
        <dbReference type="ARBA" id="ARBA00023235"/>
    </source>
</evidence>
<evidence type="ECO:0000256" key="5">
    <source>
        <dbReference type="ARBA" id="ARBA00022729"/>
    </source>
</evidence>
<evidence type="ECO:0000256" key="8">
    <source>
        <dbReference type="ARBA" id="ARBA00023157"/>
    </source>
</evidence>
<dbReference type="InterPro" id="IPR013766">
    <property type="entry name" value="Thioredoxin_domain"/>
</dbReference>
<keyword evidence="10" id="KW-0413">Isomerase</keyword>
<comment type="function">
    <text evidence="12">Acts as a protein-folding catalyst that interacts with nascent polypeptides to catalyze the formation, isomerization, and reduction or oxidation of disulfide bonds. May play a role in storage protein biogenesis.</text>
</comment>
<dbReference type="SUPFAM" id="SSF52833">
    <property type="entry name" value="Thioredoxin-like"/>
    <property type="match status" value="4"/>
</dbReference>
<keyword evidence="16" id="KW-1185">Reference proteome</keyword>
<dbReference type="eggNOG" id="KOG0190">
    <property type="taxonomic scope" value="Eukaryota"/>
</dbReference>
<dbReference type="CDD" id="cd02981">
    <property type="entry name" value="PDI_b_family"/>
    <property type="match status" value="1"/>
</dbReference>
<dbReference type="GO" id="GO:0003756">
    <property type="term" value="F:protein disulfide isomerase activity"/>
    <property type="evidence" value="ECO:0007669"/>
    <property type="project" value="UniProtKB-EC"/>
</dbReference>
<evidence type="ECO:0000256" key="4">
    <source>
        <dbReference type="ARBA" id="ARBA00012723"/>
    </source>
</evidence>
<feature type="chain" id="PRO_5002272435" description="protein disulfide-isomerase" evidence="13">
    <location>
        <begin position="25"/>
        <end position="560"/>
    </location>
</feature>
<dbReference type="AlphaFoldDB" id="A0A0D3GD65"/>
<comment type="similarity">
    <text evidence="3">Belongs to the protein disulfide isomerase family.</text>
</comment>
<dbReference type="FunFam" id="3.40.30.10:FF:000134">
    <property type="entry name" value="Protein disulfide-isomerase"/>
    <property type="match status" value="1"/>
</dbReference>
<dbReference type="FunFam" id="3.40.30.10:FF:000201">
    <property type="entry name" value="Protein disulfide isomerase-like 1-5"/>
    <property type="match status" value="1"/>
</dbReference>
<keyword evidence="5 13" id="KW-0732">Signal</keyword>
<dbReference type="Gramene" id="OBART06G04230.1">
    <property type="protein sequence ID" value="OBART06G04230.1"/>
    <property type="gene ID" value="OBART06G04230"/>
</dbReference>
<dbReference type="STRING" id="65489.A0A0D3GD65"/>
<name>A0A0D3GD65_9ORYZ</name>
<evidence type="ECO:0000259" key="14">
    <source>
        <dbReference type="PROSITE" id="PS51352"/>
    </source>
</evidence>
<dbReference type="GO" id="GO:0034976">
    <property type="term" value="P:response to endoplasmic reticulum stress"/>
    <property type="evidence" value="ECO:0007669"/>
    <property type="project" value="TreeGrafter"/>
</dbReference>
<feature type="domain" description="Thioredoxin" evidence="14">
    <location>
        <begin position="53"/>
        <end position="198"/>
    </location>
</feature>
<dbReference type="FunFam" id="3.40.30.10:FF:000204">
    <property type="entry name" value="Protein disulfide isomerase-like 1-6"/>
    <property type="match status" value="1"/>
</dbReference>
<keyword evidence="11" id="KW-0676">Redox-active center</keyword>
<reference evidence="15" key="2">
    <citation type="submission" date="2015-03" db="UniProtKB">
        <authorList>
            <consortium name="EnsemblPlants"/>
        </authorList>
    </citation>
    <scope>IDENTIFICATION</scope>
</reference>
<proteinExistence type="inferred from homology"/>
<evidence type="ECO:0000256" key="1">
    <source>
        <dbReference type="ARBA" id="ARBA00001182"/>
    </source>
</evidence>
<evidence type="ECO:0000256" key="7">
    <source>
        <dbReference type="ARBA" id="ARBA00022824"/>
    </source>
</evidence>
<dbReference type="EnsemblPlants" id="OBART06G04230.1">
    <property type="protein sequence ID" value="OBART06G04230.1"/>
    <property type="gene ID" value="OBART06G04230"/>
</dbReference>
<evidence type="ECO:0000256" key="13">
    <source>
        <dbReference type="SAM" id="SignalP"/>
    </source>
</evidence>
<evidence type="ECO:0000256" key="9">
    <source>
        <dbReference type="ARBA" id="ARBA00023180"/>
    </source>
</evidence>
<dbReference type="GO" id="GO:0005788">
    <property type="term" value="C:endoplasmic reticulum lumen"/>
    <property type="evidence" value="ECO:0007669"/>
    <property type="project" value="UniProtKB-SubCell"/>
</dbReference>
<keyword evidence="7" id="KW-0256">Endoplasmic reticulum</keyword>
<dbReference type="PaxDb" id="65489-OBART06G04230.1"/>
<dbReference type="FunFam" id="3.40.30.10:FF:000042">
    <property type="entry name" value="protein disulfide-isomerase A2"/>
    <property type="match status" value="1"/>
</dbReference>
<dbReference type="EC" id="5.3.4.1" evidence="4"/>
<dbReference type="InterPro" id="IPR036249">
    <property type="entry name" value="Thioredoxin-like_sf"/>
</dbReference>
<evidence type="ECO:0000256" key="12">
    <source>
        <dbReference type="ARBA" id="ARBA00060135"/>
    </source>
</evidence>
<dbReference type="PANTHER" id="PTHR18929">
    <property type="entry name" value="PROTEIN DISULFIDE ISOMERASE"/>
    <property type="match status" value="1"/>
</dbReference>
<evidence type="ECO:0000256" key="3">
    <source>
        <dbReference type="ARBA" id="ARBA00006347"/>
    </source>
</evidence>
<feature type="signal peptide" evidence="13">
    <location>
        <begin position="1"/>
        <end position="24"/>
    </location>
</feature>
<dbReference type="Gene3D" id="3.40.30.10">
    <property type="entry name" value="Glutaredoxin"/>
    <property type="match status" value="4"/>
</dbReference>
<dbReference type="CDD" id="cd02982">
    <property type="entry name" value="PDI_b'_family"/>
    <property type="match status" value="1"/>
</dbReference>
<dbReference type="Pfam" id="PF00085">
    <property type="entry name" value="Thioredoxin"/>
    <property type="match status" value="2"/>
</dbReference>
<keyword evidence="9" id="KW-0325">Glycoprotein</keyword>
<evidence type="ECO:0000256" key="2">
    <source>
        <dbReference type="ARBA" id="ARBA00004319"/>
    </source>
</evidence>
<keyword evidence="6" id="KW-0677">Repeat</keyword>
<organism evidence="15">
    <name type="scientific">Oryza barthii</name>
    <dbReference type="NCBI Taxonomy" id="65489"/>
    <lineage>
        <taxon>Eukaryota</taxon>
        <taxon>Viridiplantae</taxon>
        <taxon>Streptophyta</taxon>
        <taxon>Embryophyta</taxon>
        <taxon>Tracheophyta</taxon>
        <taxon>Spermatophyta</taxon>
        <taxon>Magnoliopsida</taxon>
        <taxon>Liliopsida</taxon>
        <taxon>Poales</taxon>
        <taxon>Poaceae</taxon>
        <taxon>BOP clade</taxon>
        <taxon>Oryzoideae</taxon>
        <taxon>Oryzeae</taxon>
        <taxon>Oryzinae</taxon>
        <taxon>Oryza</taxon>
    </lineage>
</organism>
<evidence type="ECO:0000256" key="6">
    <source>
        <dbReference type="ARBA" id="ARBA00022737"/>
    </source>
</evidence>
<accession>A0A0D3GD65</accession>
<reference evidence="15" key="1">
    <citation type="journal article" date="2009" name="Rice">
        <title>De Novo Next Generation Sequencing of Plant Genomes.</title>
        <authorList>
            <person name="Rounsley S."/>
            <person name="Marri P.R."/>
            <person name="Yu Y."/>
            <person name="He R."/>
            <person name="Sisneros N."/>
            <person name="Goicoechea J.L."/>
            <person name="Lee S.J."/>
            <person name="Angelova A."/>
            <person name="Kudrna D."/>
            <person name="Luo M."/>
            <person name="Affourtit J."/>
            <person name="Desany B."/>
            <person name="Knight J."/>
            <person name="Niazi F."/>
            <person name="Egholm M."/>
            <person name="Wing R.A."/>
        </authorList>
    </citation>
    <scope>NUCLEOTIDE SEQUENCE [LARGE SCALE GENOMIC DNA]</scope>
    <source>
        <strain evidence="15">cv. IRGC 105608</strain>
    </source>
</reference>
<protein>
    <recommendedName>
        <fullName evidence="4">protein disulfide-isomerase</fullName>
        <ecNumber evidence="4">5.3.4.1</ecNumber>
    </recommendedName>
</protein>
<dbReference type="HOGENOM" id="CLU_025879_7_0_1"/>
<evidence type="ECO:0000256" key="11">
    <source>
        <dbReference type="ARBA" id="ARBA00023284"/>
    </source>
</evidence>
<evidence type="ECO:0000313" key="16">
    <source>
        <dbReference type="Proteomes" id="UP000026960"/>
    </source>
</evidence>
<dbReference type="PROSITE" id="PS51352">
    <property type="entry name" value="THIOREDOXIN_2"/>
    <property type="match status" value="1"/>
</dbReference>
<dbReference type="Pfam" id="PF13848">
    <property type="entry name" value="Thioredoxin_6"/>
    <property type="match status" value="1"/>
</dbReference>
<comment type="catalytic activity">
    <reaction evidence="1">
        <text>Catalyzes the rearrangement of -S-S- bonds in proteins.</text>
        <dbReference type="EC" id="5.3.4.1"/>
    </reaction>
</comment>
<dbReference type="GO" id="GO:0006457">
    <property type="term" value="P:protein folding"/>
    <property type="evidence" value="ECO:0007669"/>
    <property type="project" value="TreeGrafter"/>
</dbReference>